<keyword evidence="1" id="KW-1133">Transmembrane helix</keyword>
<feature type="chain" id="PRO_5016386697" evidence="2">
    <location>
        <begin position="26"/>
        <end position="252"/>
    </location>
</feature>
<proteinExistence type="predicted"/>
<dbReference type="RefSeq" id="WP_109647648.1">
    <property type="nucleotide sequence ID" value="NZ_QGGB01000009.1"/>
</dbReference>
<comment type="caution">
    <text evidence="3">The sequence shown here is derived from an EMBL/GenBank/DDBJ whole genome shotgun (WGS) entry which is preliminary data.</text>
</comment>
<feature type="transmembrane region" description="Helical" evidence="1">
    <location>
        <begin position="157"/>
        <end position="178"/>
    </location>
</feature>
<keyword evidence="1" id="KW-0812">Transmembrane</keyword>
<feature type="transmembrane region" description="Helical" evidence="1">
    <location>
        <begin position="129"/>
        <end position="151"/>
    </location>
</feature>
<reference evidence="3 4" key="1">
    <citation type="submission" date="2018-05" db="EMBL/GenBank/DDBJ databases">
        <title>Rhodohalobacter halophilus gen. nov., sp. nov., a moderately halophilic member of the family Balneolaceae.</title>
        <authorList>
            <person name="Liu Z.-W."/>
        </authorList>
    </citation>
    <scope>NUCLEOTIDE SEQUENCE [LARGE SCALE GENOMIC DNA]</scope>
    <source>
        <strain evidence="3 4">8A47</strain>
    </source>
</reference>
<evidence type="ECO:0000313" key="3">
    <source>
        <dbReference type="EMBL" id="PWN05620.1"/>
    </source>
</evidence>
<evidence type="ECO:0000256" key="2">
    <source>
        <dbReference type="SAM" id="SignalP"/>
    </source>
</evidence>
<organism evidence="3 4">
    <name type="scientific">Rhodohalobacter mucosus</name>
    <dbReference type="NCBI Taxonomy" id="2079485"/>
    <lineage>
        <taxon>Bacteria</taxon>
        <taxon>Pseudomonadati</taxon>
        <taxon>Balneolota</taxon>
        <taxon>Balneolia</taxon>
        <taxon>Balneolales</taxon>
        <taxon>Balneolaceae</taxon>
        <taxon>Rhodohalobacter</taxon>
    </lineage>
</organism>
<protein>
    <submittedName>
        <fullName evidence="3">Uncharacterized protein</fullName>
    </submittedName>
</protein>
<feature type="signal peptide" evidence="2">
    <location>
        <begin position="1"/>
        <end position="25"/>
    </location>
</feature>
<dbReference type="AlphaFoldDB" id="A0A316TMH9"/>
<sequence length="252" mass="28726">MKHFFKLALLLWLVPAALYSQQARFDEATFLLEQNEYRKALDIYKTIADDGFQSGSLWLNMGIAYTALDSLGMAKYYFLQAENLDETESAASEALAYVNERFERRSAVLPQLPWDRFFNFLANRLGTGLLFTFAFILLYGGTAGIIAGWFYPVRSTLLKYLWTGMLISSGLVFAAAFYTDYLETRYGTGVIIEREQPVYQAPNTDTATVSTAYEGYVMRVDLAESESTEGWSYVRLENGMYGWLQTESMKVF</sequence>
<dbReference type="EMBL" id="QGGB01000009">
    <property type="protein sequence ID" value="PWN05620.1"/>
    <property type="molecule type" value="Genomic_DNA"/>
</dbReference>
<gene>
    <name evidence="3" type="ORF">DDZ15_13560</name>
</gene>
<keyword evidence="4" id="KW-1185">Reference proteome</keyword>
<dbReference type="Gene3D" id="1.25.40.10">
    <property type="entry name" value="Tetratricopeptide repeat domain"/>
    <property type="match status" value="1"/>
</dbReference>
<keyword evidence="1" id="KW-0472">Membrane</keyword>
<dbReference type="InterPro" id="IPR011990">
    <property type="entry name" value="TPR-like_helical_dom_sf"/>
</dbReference>
<evidence type="ECO:0000256" key="1">
    <source>
        <dbReference type="SAM" id="Phobius"/>
    </source>
</evidence>
<name>A0A316TMH9_9BACT</name>
<keyword evidence="2" id="KW-0732">Signal</keyword>
<dbReference type="Proteomes" id="UP000245533">
    <property type="component" value="Unassembled WGS sequence"/>
</dbReference>
<dbReference type="OrthoDB" id="9776208at2"/>
<dbReference type="Gene3D" id="2.30.30.40">
    <property type="entry name" value="SH3 Domains"/>
    <property type="match status" value="1"/>
</dbReference>
<accession>A0A316TMH9</accession>
<dbReference type="SUPFAM" id="SSF48452">
    <property type="entry name" value="TPR-like"/>
    <property type="match status" value="1"/>
</dbReference>
<evidence type="ECO:0000313" key="4">
    <source>
        <dbReference type="Proteomes" id="UP000245533"/>
    </source>
</evidence>